<organism evidence="1 2">
    <name type="scientific">Halomonas alkalicola</name>
    <dbReference type="NCBI Taxonomy" id="1930622"/>
    <lineage>
        <taxon>Bacteria</taxon>
        <taxon>Pseudomonadati</taxon>
        <taxon>Pseudomonadota</taxon>
        <taxon>Gammaproteobacteria</taxon>
        <taxon>Oceanospirillales</taxon>
        <taxon>Halomonadaceae</taxon>
        <taxon>Halomonas</taxon>
    </lineage>
</organism>
<proteinExistence type="predicted"/>
<evidence type="ECO:0000313" key="2">
    <source>
        <dbReference type="Proteomes" id="UP001235344"/>
    </source>
</evidence>
<sequence>MLNPDQFQVNEAWIAFRLNEWPVHTEQDGDFDIFAFMDAASCFLLSSRPVPATGRGEGPGKLESRRLLKQAKAHKKRWPKKLFVPKEWPASSIVAEAKRQGIAVVHVPEDQLLSFISDAREGFRESLIGPRVGPHD</sequence>
<keyword evidence="2" id="KW-1185">Reference proteome</keyword>
<accession>A0ABY9H7N6</accession>
<name>A0ABY9H7N6_9GAMM</name>
<protein>
    <submittedName>
        <fullName evidence="1">Uncharacterized protein</fullName>
    </submittedName>
</protein>
<reference evidence="1 2" key="1">
    <citation type="submission" date="2023-08" db="EMBL/GenBank/DDBJ databases">
        <title>Transcriptome Analysis of Halomonas alkalicola CICC 11012s to Identify the Genes Involved in Alkaline Tolerances.</title>
        <authorList>
            <person name="Zhai L."/>
        </authorList>
    </citation>
    <scope>NUCLEOTIDE SEQUENCE [LARGE SCALE GENOMIC DNA]</scope>
    <source>
        <strain evidence="1 2">CICC 11012s</strain>
    </source>
</reference>
<evidence type="ECO:0000313" key="1">
    <source>
        <dbReference type="EMBL" id="WLI74424.1"/>
    </source>
</evidence>
<dbReference type="EMBL" id="CP131913">
    <property type="protein sequence ID" value="WLI74424.1"/>
    <property type="molecule type" value="Genomic_DNA"/>
</dbReference>
<dbReference type="Proteomes" id="UP001235344">
    <property type="component" value="Chromosome"/>
</dbReference>
<dbReference type="RefSeq" id="WP_305502759.1">
    <property type="nucleotide sequence ID" value="NZ_CP131913.1"/>
</dbReference>
<gene>
    <name evidence="1" type="ORF">B6N23_05840</name>
</gene>